<keyword evidence="2" id="KW-0808">Transferase</keyword>
<dbReference type="STRING" id="403935.SAMN05216481_102396"/>
<keyword evidence="2" id="KW-0489">Methyltransferase</keyword>
<reference evidence="2 3" key="1">
    <citation type="submission" date="2016-10" db="EMBL/GenBank/DDBJ databases">
        <authorList>
            <person name="de Groot N.N."/>
        </authorList>
    </citation>
    <scope>NUCLEOTIDE SEQUENCE [LARGE SCALE GENOMIC DNA]</scope>
    <source>
        <strain evidence="2 3">CGMCC 4.3519</strain>
    </source>
</reference>
<dbReference type="GO" id="GO:0032259">
    <property type="term" value="P:methylation"/>
    <property type="evidence" value="ECO:0007669"/>
    <property type="project" value="UniProtKB-KW"/>
</dbReference>
<dbReference type="AlphaFoldDB" id="A0A1H9BHZ6"/>
<dbReference type="InterPro" id="IPR029063">
    <property type="entry name" value="SAM-dependent_MTases_sf"/>
</dbReference>
<dbReference type="InterPro" id="IPR006764">
    <property type="entry name" value="SAM_dep_MeTrfase_SAV2177_type"/>
</dbReference>
<proteinExistence type="predicted"/>
<dbReference type="PIRSF" id="PIRSF017393">
    <property type="entry name" value="MTase_SAV2177"/>
    <property type="match status" value="1"/>
</dbReference>
<organism evidence="2 3">
    <name type="scientific">Streptomyces radiopugnans</name>
    <dbReference type="NCBI Taxonomy" id="403935"/>
    <lineage>
        <taxon>Bacteria</taxon>
        <taxon>Bacillati</taxon>
        <taxon>Actinomycetota</taxon>
        <taxon>Actinomycetes</taxon>
        <taxon>Kitasatosporales</taxon>
        <taxon>Streptomycetaceae</taxon>
        <taxon>Streptomyces</taxon>
    </lineage>
</organism>
<evidence type="ECO:0000313" key="2">
    <source>
        <dbReference type="EMBL" id="SEP88351.1"/>
    </source>
</evidence>
<gene>
    <name evidence="2" type="ORF">SAMN05216481_102396</name>
</gene>
<dbReference type="EMBL" id="FOET01000002">
    <property type="protein sequence ID" value="SEP88351.1"/>
    <property type="molecule type" value="Genomic_DNA"/>
</dbReference>
<dbReference type="Proteomes" id="UP000199055">
    <property type="component" value="Unassembled WGS sequence"/>
</dbReference>
<evidence type="ECO:0000256" key="1">
    <source>
        <dbReference type="SAM" id="MobiDB-lite"/>
    </source>
</evidence>
<dbReference type="Pfam" id="PF04672">
    <property type="entry name" value="Methyltransf_19"/>
    <property type="match status" value="1"/>
</dbReference>
<accession>A0A1H9BHZ6</accession>
<dbReference type="Gene3D" id="3.40.50.150">
    <property type="entry name" value="Vaccinia Virus protein VP39"/>
    <property type="match status" value="1"/>
</dbReference>
<keyword evidence="3" id="KW-1185">Reference proteome</keyword>
<dbReference type="GO" id="GO:0008168">
    <property type="term" value="F:methyltransferase activity"/>
    <property type="evidence" value="ECO:0007669"/>
    <property type="project" value="UniProtKB-KW"/>
</dbReference>
<feature type="region of interest" description="Disordered" evidence="1">
    <location>
        <begin position="253"/>
        <end position="277"/>
    </location>
</feature>
<protein>
    <submittedName>
        <fullName evidence="2">S-adenosyl methyltransferase</fullName>
    </submittedName>
</protein>
<sequence length="277" mass="29964">MTDGQPRTDRDALSAIDRSIPHSARIWNYWLGGKDNYTADREAGDQYQEIFPGIVELARASRGFLSRAVTHLAGDLGVRQFLDIGTGLPTADNTHEVAQRTAPESRIVYVDNDPLVLAHARALLTSTPEGATAYIDADLRSPDTILAEAARTLDLDRPVGLMLMNILGHIEDYDEARSIVKRLMAALPSGSCLVSNDGTDGNEAFNRAQRFYNEMAGVPYILRAPEQIAGYFRGLEVLEPGVVPVSQWRPEAPPTGAPLSGGLPPAVDEYGGVGVKP</sequence>
<dbReference type="SUPFAM" id="SSF53335">
    <property type="entry name" value="S-adenosyl-L-methionine-dependent methyltransferases"/>
    <property type="match status" value="1"/>
</dbReference>
<name>A0A1H9BHZ6_9ACTN</name>
<dbReference type="RefSeq" id="WP_093656466.1">
    <property type="nucleotide sequence ID" value="NZ_FOET01000002.1"/>
</dbReference>
<evidence type="ECO:0000313" key="3">
    <source>
        <dbReference type="Proteomes" id="UP000199055"/>
    </source>
</evidence>